<reference evidence="7" key="1">
    <citation type="journal article" date="2013" name="New Phytol.">
        <title>Comparative genomic and transcriptomic analyses reveal the hemibiotrophic stage shift of Colletotrichum fungi.</title>
        <authorList>
            <person name="Gan P."/>
            <person name="Ikeda K."/>
            <person name="Irieda H."/>
            <person name="Narusaka M."/>
            <person name="O'Connell R.J."/>
            <person name="Narusaka Y."/>
            <person name="Takano Y."/>
            <person name="Kubo Y."/>
            <person name="Shirasu K."/>
        </authorList>
    </citation>
    <scope>NUCLEOTIDE SEQUENCE [LARGE SCALE GENOMIC DNA]</scope>
    <source>
        <strain evidence="7">104-T / ATCC 96160 / CBS 514.97 / LARS 414 / MAFF 240422</strain>
    </source>
</reference>
<name>A0A484F7C1_COLOR</name>
<comment type="caution">
    <text evidence="6">The sequence shown here is derived from an EMBL/GenBank/DDBJ whole genome shotgun (WGS) entry which is preliminary data.</text>
</comment>
<dbReference type="InterPro" id="IPR002893">
    <property type="entry name" value="Znf_MYND"/>
</dbReference>
<accession>A0A484F7C1</accession>
<dbReference type="AlphaFoldDB" id="A0A484F7C1"/>
<dbReference type="PROSITE" id="PS50865">
    <property type="entry name" value="ZF_MYND_2"/>
    <property type="match status" value="1"/>
</dbReference>
<evidence type="ECO:0000313" key="6">
    <source>
        <dbReference type="EMBL" id="TDZ14159.1"/>
    </source>
</evidence>
<dbReference type="SUPFAM" id="SSF144232">
    <property type="entry name" value="HIT/MYND zinc finger-like"/>
    <property type="match status" value="1"/>
</dbReference>
<dbReference type="PROSITE" id="PS01360">
    <property type="entry name" value="ZF_MYND_1"/>
    <property type="match status" value="1"/>
</dbReference>
<keyword evidence="2 4" id="KW-0863">Zinc-finger</keyword>
<evidence type="ECO:0000256" key="1">
    <source>
        <dbReference type="ARBA" id="ARBA00022723"/>
    </source>
</evidence>
<keyword evidence="7" id="KW-1185">Reference proteome</keyword>
<evidence type="ECO:0000313" key="7">
    <source>
        <dbReference type="Proteomes" id="UP000014480"/>
    </source>
</evidence>
<dbReference type="Gene3D" id="6.10.140.2220">
    <property type="match status" value="1"/>
</dbReference>
<gene>
    <name evidence="6" type="ORF">Cob_v012893</name>
</gene>
<evidence type="ECO:0000256" key="2">
    <source>
        <dbReference type="ARBA" id="ARBA00022771"/>
    </source>
</evidence>
<evidence type="ECO:0000256" key="3">
    <source>
        <dbReference type="ARBA" id="ARBA00022833"/>
    </source>
</evidence>
<evidence type="ECO:0000256" key="4">
    <source>
        <dbReference type="PROSITE-ProRule" id="PRU00134"/>
    </source>
</evidence>
<dbReference type="Proteomes" id="UP000014480">
    <property type="component" value="Unassembled WGS sequence"/>
</dbReference>
<dbReference type="OrthoDB" id="5945798at2759"/>
<keyword evidence="1" id="KW-0479">Metal-binding</keyword>
<dbReference type="GO" id="GO:0008270">
    <property type="term" value="F:zinc ion binding"/>
    <property type="evidence" value="ECO:0007669"/>
    <property type="project" value="UniProtKB-KW"/>
</dbReference>
<evidence type="ECO:0000259" key="5">
    <source>
        <dbReference type="PROSITE" id="PS50865"/>
    </source>
</evidence>
<organism evidence="6 7">
    <name type="scientific">Colletotrichum orbiculare (strain 104-T / ATCC 96160 / CBS 514.97 / LARS 414 / MAFF 240422)</name>
    <name type="common">Cucumber anthracnose fungus</name>
    <name type="synonym">Colletotrichum lagenarium</name>
    <dbReference type="NCBI Taxonomy" id="1213857"/>
    <lineage>
        <taxon>Eukaryota</taxon>
        <taxon>Fungi</taxon>
        <taxon>Dikarya</taxon>
        <taxon>Ascomycota</taxon>
        <taxon>Pezizomycotina</taxon>
        <taxon>Sordariomycetes</taxon>
        <taxon>Hypocreomycetidae</taxon>
        <taxon>Glomerellales</taxon>
        <taxon>Glomerellaceae</taxon>
        <taxon>Colletotrichum</taxon>
        <taxon>Colletotrichum orbiculare species complex</taxon>
    </lineage>
</organism>
<feature type="domain" description="MYND-type" evidence="5">
    <location>
        <begin position="138"/>
        <end position="176"/>
    </location>
</feature>
<sequence>MTIPDLASTTTFPPFAGLPFESDDGFQDAREEWFLVAQVRQNMTITKPTVVVVDRAGDEFAITFEDRGVDLRPVKNGWTIVVPRAVRSIPAEGKKGFVRVPEGEGTRVKYIPAELERVVELGGILRGEDGVGEVARVCAGCGREEGGLKGCTGCGVVKYCGKECQATDWKAHKGDCKPLKGMVMSKRADQRRVYGSTAGETTVLALDGKDRQNNRNHAVHPSEVRLTSESAQGDVIIASEQACWDRVLTKGSLNASEKGA</sequence>
<reference evidence="7" key="2">
    <citation type="journal article" date="2019" name="Mol. Plant Microbe Interact.">
        <title>Genome sequence resources for four phytopathogenic fungi from the Colletotrichum orbiculare species complex.</title>
        <authorList>
            <person name="Gan P."/>
            <person name="Tsushima A."/>
            <person name="Narusaka M."/>
            <person name="Narusaka Y."/>
            <person name="Takano Y."/>
            <person name="Kubo Y."/>
            <person name="Shirasu K."/>
        </authorList>
    </citation>
    <scope>GENOME REANNOTATION</scope>
    <source>
        <strain evidence="7">104-T / ATCC 96160 / CBS 514.97 / LARS 414 / MAFF 240422</strain>
    </source>
</reference>
<dbReference type="STRING" id="1213857.A0A484F7C1"/>
<proteinExistence type="predicted"/>
<dbReference type="EMBL" id="AMCV02000056">
    <property type="protein sequence ID" value="TDZ14159.1"/>
    <property type="molecule type" value="Genomic_DNA"/>
</dbReference>
<dbReference type="Pfam" id="PF01753">
    <property type="entry name" value="zf-MYND"/>
    <property type="match status" value="1"/>
</dbReference>
<keyword evidence="3" id="KW-0862">Zinc</keyword>
<protein>
    <submittedName>
        <fullName evidence="6">F-box protein</fullName>
    </submittedName>
</protein>